<dbReference type="AlphaFoldDB" id="A0A382GVT4"/>
<evidence type="ECO:0000313" key="2">
    <source>
        <dbReference type="EMBL" id="SVB78994.1"/>
    </source>
</evidence>
<dbReference type="GO" id="GO:0006104">
    <property type="term" value="P:succinyl-CoA metabolic process"/>
    <property type="evidence" value="ECO:0007669"/>
    <property type="project" value="TreeGrafter"/>
</dbReference>
<name>A0A382GVT4_9ZZZZ</name>
<organism evidence="2">
    <name type="scientific">marine metagenome</name>
    <dbReference type="NCBI Taxonomy" id="408172"/>
    <lineage>
        <taxon>unclassified sequences</taxon>
        <taxon>metagenomes</taxon>
        <taxon>ecological metagenomes</taxon>
    </lineage>
</organism>
<dbReference type="InterPro" id="IPR013815">
    <property type="entry name" value="ATP_grasp_subdomain_1"/>
</dbReference>
<dbReference type="GO" id="GO:0042709">
    <property type="term" value="C:succinate-CoA ligase complex"/>
    <property type="evidence" value="ECO:0007669"/>
    <property type="project" value="TreeGrafter"/>
</dbReference>
<evidence type="ECO:0000259" key="1">
    <source>
        <dbReference type="Pfam" id="PF08442"/>
    </source>
</evidence>
<dbReference type="PANTHER" id="PTHR11815">
    <property type="entry name" value="SUCCINYL-COA SYNTHETASE BETA CHAIN"/>
    <property type="match status" value="1"/>
</dbReference>
<protein>
    <recommendedName>
        <fullName evidence="1">ATP-grasp fold succinyl-CoA synthetase-type domain-containing protein</fullName>
    </recommendedName>
</protein>
<accession>A0A382GVT4</accession>
<dbReference type="GO" id="GO:0005524">
    <property type="term" value="F:ATP binding"/>
    <property type="evidence" value="ECO:0007669"/>
    <property type="project" value="InterPro"/>
</dbReference>
<dbReference type="GO" id="GO:0006099">
    <property type="term" value="P:tricarboxylic acid cycle"/>
    <property type="evidence" value="ECO:0007669"/>
    <property type="project" value="TreeGrafter"/>
</dbReference>
<dbReference type="Pfam" id="PF08442">
    <property type="entry name" value="ATP-grasp_2"/>
    <property type="match status" value="1"/>
</dbReference>
<dbReference type="SUPFAM" id="SSF56059">
    <property type="entry name" value="Glutathione synthetase ATP-binding domain-like"/>
    <property type="match status" value="1"/>
</dbReference>
<sequence length="84" mass="8987">MAVNIPTADRRPGEMNLHEYQAKQLLARHGVEVPGGQPCTTADEARTIAEGLFAEGQEMIVLKIQIHSGGRGKGVFKDGFKGGV</sequence>
<dbReference type="GO" id="GO:0004775">
    <property type="term" value="F:succinate-CoA ligase (ADP-forming) activity"/>
    <property type="evidence" value="ECO:0007669"/>
    <property type="project" value="TreeGrafter"/>
</dbReference>
<feature type="non-terminal residue" evidence="2">
    <location>
        <position position="84"/>
    </location>
</feature>
<dbReference type="InterPro" id="IPR013650">
    <property type="entry name" value="ATP-grasp_succ-CoA_synth-type"/>
</dbReference>
<dbReference type="GO" id="GO:0005829">
    <property type="term" value="C:cytosol"/>
    <property type="evidence" value="ECO:0007669"/>
    <property type="project" value="TreeGrafter"/>
</dbReference>
<feature type="domain" description="ATP-grasp fold succinyl-CoA synthetase-type" evidence="1">
    <location>
        <begin position="16"/>
        <end position="84"/>
    </location>
</feature>
<dbReference type="Gene3D" id="3.30.1490.20">
    <property type="entry name" value="ATP-grasp fold, A domain"/>
    <property type="match status" value="1"/>
</dbReference>
<dbReference type="PANTHER" id="PTHR11815:SF10">
    <property type="entry name" value="SUCCINATE--COA LIGASE [GDP-FORMING] SUBUNIT BETA, MITOCHONDRIAL"/>
    <property type="match status" value="1"/>
</dbReference>
<dbReference type="EMBL" id="UINC01057629">
    <property type="protein sequence ID" value="SVB78994.1"/>
    <property type="molecule type" value="Genomic_DNA"/>
</dbReference>
<dbReference type="Gene3D" id="3.30.470.20">
    <property type="entry name" value="ATP-grasp fold, B domain"/>
    <property type="match status" value="1"/>
</dbReference>
<reference evidence="2" key="1">
    <citation type="submission" date="2018-05" db="EMBL/GenBank/DDBJ databases">
        <authorList>
            <person name="Lanie J.A."/>
            <person name="Ng W.-L."/>
            <person name="Kazmierczak K.M."/>
            <person name="Andrzejewski T.M."/>
            <person name="Davidsen T.M."/>
            <person name="Wayne K.J."/>
            <person name="Tettelin H."/>
            <person name="Glass J.I."/>
            <person name="Rusch D."/>
            <person name="Podicherti R."/>
            <person name="Tsui H.-C.T."/>
            <person name="Winkler M.E."/>
        </authorList>
    </citation>
    <scope>NUCLEOTIDE SEQUENCE</scope>
</reference>
<proteinExistence type="predicted"/>
<gene>
    <name evidence="2" type="ORF">METZ01_LOCUS231848</name>
</gene>